<feature type="region of interest" description="Disordered" evidence="1">
    <location>
        <begin position="1"/>
        <end position="34"/>
    </location>
</feature>
<name>A0A2Z7CMR6_9LAMI</name>
<sequence>MCVRGLTTTAGTLPVGQPQGPDGSNETNHGPNHGLTRAYWSLQVDAPATPHAIVTTCLSLRSFSMLRPPLPEPFRMDHPQVQAVPTVPTMTHVVDHTWLTIDVKAAHRAA</sequence>
<gene>
    <name evidence="2" type="ORF">F511_15763</name>
</gene>
<evidence type="ECO:0000313" key="3">
    <source>
        <dbReference type="Proteomes" id="UP000250235"/>
    </source>
</evidence>
<dbReference type="Proteomes" id="UP000250235">
    <property type="component" value="Unassembled WGS sequence"/>
</dbReference>
<reference evidence="2 3" key="1">
    <citation type="journal article" date="2015" name="Proc. Natl. Acad. Sci. U.S.A.">
        <title>The resurrection genome of Boea hygrometrica: A blueprint for survival of dehydration.</title>
        <authorList>
            <person name="Xiao L."/>
            <person name="Yang G."/>
            <person name="Zhang L."/>
            <person name="Yang X."/>
            <person name="Zhao S."/>
            <person name="Ji Z."/>
            <person name="Zhou Q."/>
            <person name="Hu M."/>
            <person name="Wang Y."/>
            <person name="Chen M."/>
            <person name="Xu Y."/>
            <person name="Jin H."/>
            <person name="Xiao X."/>
            <person name="Hu G."/>
            <person name="Bao F."/>
            <person name="Hu Y."/>
            <person name="Wan P."/>
            <person name="Li L."/>
            <person name="Deng X."/>
            <person name="Kuang T."/>
            <person name="Xiang C."/>
            <person name="Zhu J.K."/>
            <person name="Oliver M.J."/>
            <person name="He Y."/>
        </authorList>
    </citation>
    <scope>NUCLEOTIDE SEQUENCE [LARGE SCALE GENOMIC DNA]</scope>
    <source>
        <strain evidence="3">cv. XS01</strain>
    </source>
</reference>
<accession>A0A2Z7CMR6</accession>
<dbReference type="AlphaFoldDB" id="A0A2Z7CMR6"/>
<dbReference type="EMBL" id="KQ994491">
    <property type="protein sequence ID" value="KZV48108.1"/>
    <property type="molecule type" value="Genomic_DNA"/>
</dbReference>
<organism evidence="2 3">
    <name type="scientific">Dorcoceras hygrometricum</name>
    <dbReference type="NCBI Taxonomy" id="472368"/>
    <lineage>
        <taxon>Eukaryota</taxon>
        <taxon>Viridiplantae</taxon>
        <taxon>Streptophyta</taxon>
        <taxon>Embryophyta</taxon>
        <taxon>Tracheophyta</taxon>
        <taxon>Spermatophyta</taxon>
        <taxon>Magnoliopsida</taxon>
        <taxon>eudicotyledons</taxon>
        <taxon>Gunneridae</taxon>
        <taxon>Pentapetalae</taxon>
        <taxon>asterids</taxon>
        <taxon>lamiids</taxon>
        <taxon>Lamiales</taxon>
        <taxon>Gesneriaceae</taxon>
        <taxon>Didymocarpoideae</taxon>
        <taxon>Trichosporeae</taxon>
        <taxon>Loxocarpinae</taxon>
        <taxon>Dorcoceras</taxon>
    </lineage>
</organism>
<proteinExistence type="predicted"/>
<evidence type="ECO:0000313" key="2">
    <source>
        <dbReference type="EMBL" id="KZV48108.1"/>
    </source>
</evidence>
<evidence type="ECO:0000256" key="1">
    <source>
        <dbReference type="SAM" id="MobiDB-lite"/>
    </source>
</evidence>
<protein>
    <submittedName>
        <fullName evidence="2">Uncharacterized protein</fullName>
    </submittedName>
</protein>
<keyword evidence="3" id="KW-1185">Reference proteome</keyword>
<feature type="compositionally biased region" description="Polar residues" evidence="1">
    <location>
        <begin position="1"/>
        <end position="11"/>
    </location>
</feature>